<evidence type="ECO:0000256" key="2">
    <source>
        <dbReference type="ARBA" id="ARBA00005814"/>
    </source>
</evidence>
<proteinExistence type="inferred from homology"/>
<feature type="transmembrane region" description="Helical" evidence="9">
    <location>
        <begin position="456"/>
        <end position="483"/>
    </location>
</feature>
<dbReference type="CDD" id="cd03213">
    <property type="entry name" value="ABCG_EPDR"/>
    <property type="match status" value="1"/>
</dbReference>
<evidence type="ECO:0000256" key="9">
    <source>
        <dbReference type="SAM" id="Phobius"/>
    </source>
</evidence>
<dbReference type="InterPro" id="IPR003593">
    <property type="entry name" value="AAA+_ATPase"/>
</dbReference>
<dbReference type="OrthoDB" id="66620at2759"/>
<dbReference type="FunCoup" id="A0A1Y1KDU5">
    <property type="interactions" value="81"/>
</dbReference>
<keyword evidence="3" id="KW-0813">Transport</keyword>
<dbReference type="PANTHER" id="PTHR48041">
    <property type="entry name" value="ABC TRANSPORTER G FAMILY MEMBER 28"/>
    <property type="match status" value="1"/>
</dbReference>
<dbReference type="GO" id="GO:0005886">
    <property type="term" value="C:plasma membrane"/>
    <property type="evidence" value="ECO:0007669"/>
    <property type="project" value="TreeGrafter"/>
</dbReference>
<keyword evidence="5" id="KW-0547">Nucleotide-binding</keyword>
<dbReference type="InterPro" id="IPR003439">
    <property type="entry name" value="ABC_transporter-like_ATP-bd"/>
</dbReference>
<dbReference type="GO" id="GO:0016887">
    <property type="term" value="F:ATP hydrolysis activity"/>
    <property type="evidence" value="ECO:0007669"/>
    <property type="project" value="InterPro"/>
</dbReference>
<evidence type="ECO:0000256" key="8">
    <source>
        <dbReference type="ARBA" id="ARBA00023136"/>
    </source>
</evidence>
<evidence type="ECO:0000256" key="3">
    <source>
        <dbReference type="ARBA" id="ARBA00022448"/>
    </source>
</evidence>
<dbReference type="InterPro" id="IPR027417">
    <property type="entry name" value="P-loop_NTPase"/>
</dbReference>
<dbReference type="FunFam" id="3.40.50.300:FF:001077">
    <property type="entry name" value="Uncharacterized protein, isoform A"/>
    <property type="match status" value="1"/>
</dbReference>
<dbReference type="InParanoid" id="A0A1Y1KDU5"/>
<evidence type="ECO:0000256" key="6">
    <source>
        <dbReference type="ARBA" id="ARBA00022840"/>
    </source>
</evidence>
<dbReference type="Pfam" id="PF01061">
    <property type="entry name" value="ABC2_membrane"/>
    <property type="match status" value="1"/>
</dbReference>
<dbReference type="PANTHER" id="PTHR48041:SF26">
    <property type="entry name" value="FI22810P1"/>
    <property type="match status" value="1"/>
</dbReference>
<evidence type="ECO:0000256" key="4">
    <source>
        <dbReference type="ARBA" id="ARBA00022692"/>
    </source>
</evidence>
<dbReference type="InterPro" id="IPR013525">
    <property type="entry name" value="ABC2_TM"/>
</dbReference>
<comment type="subcellular location">
    <subcellularLocation>
        <location evidence="1">Membrane</location>
        <topology evidence="1">Multi-pass membrane protein</topology>
    </subcellularLocation>
</comment>
<dbReference type="InterPro" id="IPR017871">
    <property type="entry name" value="ABC_transporter-like_CS"/>
</dbReference>
<protein>
    <recommendedName>
        <fullName evidence="10">ABC transporter domain-containing protein</fullName>
    </recommendedName>
</protein>
<keyword evidence="6" id="KW-0067">ATP-binding</keyword>
<dbReference type="InterPro" id="IPR043926">
    <property type="entry name" value="ABCG_dom"/>
</dbReference>
<evidence type="ECO:0000256" key="5">
    <source>
        <dbReference type="ARBA" id="ARBA00022741"/>
    </source>
</evidence>
<accession>A0A1Y1KDU5</accession>
<sequence length="636" mass="72081">MEVVLHEASNVVMSNGHTRESDSEKVCYKPVQESDLVQTFSRLPQKDSVDVAFENVTYTASLGFRKGNKEILHGIHGRFPPGKLIGIMGPSGAGKSTLLDVLSGYRISGIGGTVYANGLERNLNAFRRLSCYITQDDRLQELLTVHENMMIVADLKLGSRVPAQEKEAIIREILETLGLEETAETRAGRLSGGQKKRLSIALELIDNPVVMFLDEPTTGLDSSSCSQCVRLLRELARQGRTIVCTIHQPSATLFQLFDLVYVLSDGNCLYQGSTENLIPFLEAVNLPCPQYHNPADFVIELACGEYGAEKVERMVNETDNGRSHRWFDKPEFLPSLNKLKENNKHKLEKQKPAHLQSTSQWNQFKTLCRRAFIKSKRDVTLTYMRIIVNISVGLLFGVLYWQAGNHGGKVLDNYNLIFSVLMHQMMSPMMMMILTFPSELGVLTKEHFNRWYSLKMYYASLTIMDVPLSIFCCILFSVIMYWMTGQPLEWNRFGMFTALSLLTVFVAQSFGLMIGAVFNVVNGTFMGPCLSVPMMMFAGFGVTLRDLPSYLKWGSYISYLRYGLEGMVGAIYGLDRPVLFCPEEEYCHYKYPEKILAEIAMTGDQFWNDIIALLIILFFLRTLAFVLLRWKLYSVR</sequence>
<comment type="similarity">
    <text evidence="2">Belongs to the ABC transporter superfamily. ABCG family. Eye pigment precursor importer (TC 3.A.1.204) subfamily.</text>
</comment>
<evidence type="ECO:0000313" key="12">
    <source>
        <dbReference type="EMBL" id="KAB0799689.1"/>
    </source>
</evidence>
<feature type="transmembrane region" description="Helical" evidence="9">
    <location>
        <begin position="383"/>
        <end position="401"/>
    </location>
</feature>
<dbReference type="EMBL" id="GEZM01087692">
    <property type="protein sequence ID" value="JAV58531.1"/>
    <property type="molecule type" value="Transcribed_RNA"/>
</dbReference>
<dbReference type="GO" id="GO:0140359">
    <property type="term" value="F:ABC-type transporter activity"/>
    <property type="evidence" value="ECO:0007669"/>
    <property type="project" value="InterPro"/>
</dbReference>
<gene>
    <name evidence="12" type="ORF">PPYR_07569</name>
</gene>
<dbReference type="InterPro" id="IPR050352">
    <property type="entry name" value="ABCG_transporters"/>
</dbReference>
<reference evidence="11" key="1">
    <citation type="journal article" date="2016" name="Sci. Rep.">
        <title>Molecular characterization of firefly nuptial gifts: a multi-omics approach sheds light on postcopulatory sexual selection.</title>
        <authorList>
            <person name="Al-Wathiqui N."/>
            <person name="Fallon T.R."/>
            <person name="South A."/>
            <person name="Weng J.K."/>
            <person name="Lewis S.M."/>
        </authorList>
    </citation>
    <scope>NUCLEOTIDE SEQUENCE</scope>
</reference>
<dbReference type="SMART" id="SM00382">
    <property type="entry name" value="AAA"/>
    <property type="match status" value="1"/>
</dbReference>
<dbReference type="PROSITE" id="PS00211">
    <property type="entry name" value="ABC_TRANSPORTER_1"/>
    <property type="match status" value="1"/>
</dbReference>
<dbReference type="Gene3D" id="3.40.50.300">
    <property type="entry name" value="P-loop containing nucleotide triphosphate hydrolases"/>
    <property type="match status" value="1"/>
</dbReference>
<evidence type="ECO:0000259" key="10">
    <source>
        <dbReference type="PROSITE" id="PS50893"/>
    </source>
</evidence>
<keyword evidence="4 9" id="KW-0812">Transmembrane</keyword>
<keyword evidence="8 9" id="KW-0472">Membrane</keyword>
<evidence type="ECO:0000256" key="7">
    <source>
        <dbReference type="ARBA" id="ARBA00022989"/>
    </source>
</evidence>
<feature type="transmembrane region" description="Helical" evidence="9">
    <location>
        <begin position="610"/>
        <end position="630"/>
    </location>
</feature>
<reference evidence="12 13" key="2">
    <citation type="journal article" date="2018" name="Elife">
        <title>Firefly genomes illuminate parallel origins of bioluminescence in beetles.</title>
        <authorList>
            <person name="Fallon T.R."/>
            <person name="Lower S.E."/>
            <person name="Chang C.H."/>
            <person name="Bessho-Uehara M."/>
            <person name="Martin G.J."/>
            <person name="Bewick A.J."/>
            <person name="Behringer M."/>
            <person name="Debat H.J."/>
            <person name="Wong I."/>
            <person name="Day J.C."/>
            <person name="Suvorov A."/>
            <person name="Silva C.J."/>
            <person name="Stanger-Hall K.F."/>
            <person name="Hall D.W."/>
            <person name="Schmitz R.J."/>
            <person name="Nelson D.R."/>
            <person name="Lewis S.M."/>
            <person name="Shigenobu S."/>
            <person name="Bybee S.M."/>
            <person name="Larracuente A.M."/>
            <person name="Oba Y."/>
            <person name="Weng J.K."/>
        </authorList>
    </citation>
    <scope>NUCLEOTIDE SEQUENCE [LARGE SCALE GENOMIC DNA]</scope>
    <source>
        <strain evidence="12">1611_PpyrPB1</strain>
        <tissue evidence="12">Whole body</tissue>
    </source>
</reference>
<keyword evidence="7 9" id="KW-1133">Transmembrane helix</keyword>
<evidence type="ECO:0000313" key="13">
    <source>
        <dbReference type="Proteomes" id="UP000327044"/>
    </source>
</evidence>
<evidence type="ECO:0000313" key="11">
    <source>
        <dbReference type="EMBL" id="JAV58531.1"/>
    </source>
</evidence>
<dbReference type="EMBL" id="VVIM01000005">
    <property type="protein sequence ID" value="KAB0799689.1"/>
    <property type="molecule type" value="Genomic_DNA"/>
</dbReference>
<evidence type="ECO:0000256" key="1">
    <source>
        <dbReference type="ARBA" id="ARBA00004141"/>
    </source>
</evidence>
<dbReference type="AlphaFoldDB" id="A0A1Y1KDU5"/>
<organism evidence="11">
    <name type="scientific">Photinus pyralis</name>
    <name type="common">Common eastern firefly</name>
    <name type="synonym">Lampyris pyralis</name>
    <dbReference type="NCBI Taxonomy" id="7054"/>
    <lineage>
        <taxon>Eukaryota</taxon>
        <taxon>Metazoa</taxon>
        <taxon>Ecdysozoa</taxon>
        <taxon>Arthropoda</taxon>
        <taxon>Hexapoda</taxon>
        <taxon>Insecta</taxon>
        <taxon>Pterygota</taxon>
        <taxon>Neoptera</taxon>
        <taxon>Endopterygota</taxon>
        <taxon>Coleoptera</taxon>
        <taxon>Polyphaga</taxon>
        <taxon>Elateriformia</taxon>
        <taxon>Elateroidea</taxon>
        <taxon>Lampyridae</taxon>
        <taxon>Lampyrinae</taxon>
        <taxon>Photinus</taxon>
    </lineage>
</organism>
<dbReference type="Proteomes" id="UP000327044">
    <property type="component" value="Unassembled WGS sequence"/>
</dbReference>
<feature type="transmembrane region" description="Helical" evidence="9">
    <location>
        <begin position="413"/>
        <end position="436"/>
    </location>
</feature>
<feature type="transmembrane region" description="Helical" evidence="9">
    <location>
        <begin position="524"/>
        <end position="544"/>
    </location>
</feature>
<dbReference type="PROSITE" id="PS50893">
    <property type="entry name" value="ABC_TRANSPORTER_2"/>
    <property type="match status" value="1"/>
</dbReference>
<dbReference type="Pfam" id="PF00005">
    <property type="entry name" value="ABC_tran"/>
    <property type="match status" value="1"/>
</dbReference>
<feature type="transmembrane region" description="Helical" evidence="9">
    <location>
        <begin position="495"/>
        <end position="518"/>
    </location>
</feature>
<feature type="domain" description="ABC transporter" evidence="10">
    <location>
        <begin position="51"/>
        <end position="290"/>
    </location>
</feature>
<reference evidence="12" key="3">
    <citation type="submission" date="2019-08" db="EMBL/GenBank/DDBJ databases">
        <authorList>
            <consortium name="Photinus pyralis genome working group"/>
            <person name="Fallon T.R."/>
            <person name="Sander Lower S.E."/>
            <person name="Weng J.-K."/>
        </authorList>
    </citation>
    <scope>NUCLEOTIDE SEQUENCE</scope>
    <source>
        <strain evidence="12">1611_PpyrPB1</strain>
        <tissue evidence="12">Whole body</tissue>
    </source>
</reference>
<dbReference type="GO" id="GO:0005524">
    <property type="term" value="F:ATP binding"/>
    <property type="evidence" value="ECO:0007669"/>
    <property type="project" value="UniProtKB-KW"/>
</dbReference>
<keyword evidence="13" id="KW-1185">Reference proteome</keyword>
<dbReference type="Pfam" id="PF19055">
    <property type="entry name" value="ABC2_membrane_7"/>
    <property type="match status" value="1"/>
</dbReference>
<dbReference type="SUPFAM" id="SSF52540">
    <property type="entry name" value="P-loop containing nucleoside triphosphate hydrolases"/>
    <property type="match status" value="1"/>
</dbReference>
<name>A0A1Y1KDU5_PHOPY</name>